<gene>
    <name evidence="6" type="ORF">S01H1_83951</name>
</gene>
<evidence type="ECO:0000256" key="2">
    <source>
        <dbReference type="ARBA" id="ARBA00022692"/>
    </source>
</evidence>
<protein>
    <recommendedName>
        <fullName evidence="7">Prenyltransferase</fullName>
    </recommendedName>
</protein>
<dbReference type="AlphaFoldDB" id="X0Y0L6"/>
<proteinExistence type="predicted"/>
<feature type="non-terminal residue" evidence="6">
    <location>
        <position position="149"/>
    </location>
</feature>
<dbReference type="GO" id="GO:0016020">
    <property type="term" value="C:membrane"/>
    <property type="evidence" value="ECO:0007669"/>
    <property type="project" value="UniProtKB-SubCell"/>
</dbReference>
<evidence type="ECO:0000256" key="3">
    <source>
        <dbReference type="ARBA" id="ARBA00022989"/>
    </source>
</evidence>
<comment type="subcellular location">
    <subcellularLocation>
        <location evidence="1">Membrane</location>
        <topology evidence="1">Multi-pass membrane protein</topology>
    </subcellularLocation>
</comment>
<evidence type="ECO:0000256" key="4">
    <source>
        <dbReference type="ARBA" id="ARBA00023136"/>
    </source>
</evidence>
<dbReference type="PANTHER" id="PTHR42723">
    <property type="entry name" value="CHLOROPHYLL SYNTHASE"/>
    <property type="match status" value="1"/>
</dbReference>
<keyword evidence="2 5" id="KW-0812">Transmembrane</keyword>
<dbReference type="Gene3D" id="1.10.357.140">
    <property type="entry name" value="UbiA prenyltransferase"/>
    <property type="match status" value="1"/>
</dbReference>
<feature type="transmembrane region" description="Helical" evidence="5">
    <location>
        <begin position="39"/>
        <end position="57"/>
    </location>
</feature>
<dbReference type="InterPro" id="IPR000537">
    <property type="entry name" value="UbiA_prenyltransferase"/>
</dbReference>
<dbReference type="PANTHER" id="PTHR42723:SF1">
    <property type="entry name" value="CHLOROPHYLL SYNTHASE, CHLOROPLASTIC"/>
    <property type="match status" value="1"/>
</dbReference>
<name>X0Y0L6_9ZZZZ</name>
<reference evidence="6" key="1">
    <citation type="journal article" date="2014" name="Front. Microbiol.">
        <title>High frequency of phylogenetically diverse reductive dehalogenase-homologous genes in deep subseafloor sedimentary metagenomes.</title>
        <authorList>
            <person name="Kawai M."/>
            <person name="Futagami T."/>
            <person name="Toyoda A."/>
            <person name="Takaki Y."/>
            <person name="Nishi S."/>
            <person name="Hori S."/>
            <person name="Arai W."/>
            <person name="Tsubouchi T."/>
            <person name="Morono Y."/>
            <person name="Uchiyama I."/>
            <person name="Ito T."/>
            <person name="Fujiyama A."/>
            <person name="Inagaki F."/>
            <person name="Takami H."/>
        </authorList>
    </citation>
    <scope>NUCLEOTIDE SEQUENCE</scope>
    <source>
        <strain evidence="6">Expedition CK06-06</strain>
    </source>
</reference>
<accession>X0Y0L6</accession>
<dbReference type="GO" id="GO:0016765">
    <property type="term" value="F:transferase activity, transferring alkyl or aryl (other than methyl) groups"/>
    <property type="evidence" value="ECO:0007669"/>
    <property type="project" value="InterPro"/>
</dbReference>
<comment type="caution">
    <text evidence="6">The sequence shown here is derived from an EMBL/GenBank/DDBJ whole genome shotgun (WGS) entry which is preliminary data.</text>
</comment>
<dbReference type="InterPro" id="IPR050475">
    <property type="entry name" value="Prenyltransferase_related"/>
</dbReference>
<evidence type="ECO:0000313" key="6">
    <source>
        <dbReference type="EMBL" id="GAG49344.1"/>
    </source>
</evidence>
<sequence length="149" mass="16408">FFSAVANFALNDYSDIEIDRLNHRLDRPLAQGQIRPRTALIVSVASSLSAFILSLFLNPIPRLMIIMGLPLSLVYNLSLKKHLLLKNVFVGLAYVGIVLMSALVSDAVLEPLALYLAVLGFFFSLSYEVMLDIADIEGDRTLGVNTLPN</sequence>
<feature type="non-terminal residue" evidence="6">
    <location>
        <position position="1"/>
    </location>
</feature>
<feature type="transmembrane region" description="Helical" evidence="5">
    <location>
        <begin position="88"/>
        <end position="106"/>
    </location>
</feature>
<organism evidence="6">
    <name type="scientific">marine sediment metagenome</name>
    <dbReference type="NCBI Taxonomy" id="412755"/>
    <lineage>
        <taxon>unclassified sequences</taxon>
        <taxon>metagenomes</taxon>
        <taxon>ecological metagenomes</taxon>
    </lineage>
</organism>
<dbReference type="Pfam" id="PF01040">
    <property type="entry name" value="UbiA"/>
    <property type="match status" value="1"/>
</dbReference>
<evidence type="ECO:0008006" key="7">
    <source>
        <dbReference type="Google" id="ProtNLM"/>
    </source>
</evidence>
<evidence type="ECO:0000256" key="1">
    <source>
        <dbReference type="ARBA" id="ARBA00004141"/>
    </source>
</evidence>
<dbReference type="EMBL" id="BARS01057191">
    <property type="protein sequence ID" value="GAG49344.1"/>
    <property type="molecule type" value="Genomic_DNA"/>
</dbReference>
<keyword evidence="4 5" id="KW-0472">Membrane</keyword>
<evidence type="ECO:0000256" key="5">
    <source>
        <dbReference type="SAM" id="Phobius"/>
    </source>
</evidence>
<dbReference type="InterPro" id="IPR044878">
    <property type="entry name" value="UbiA_sf"/>
</dbReference>
<keyword evidence="3 5" id="KW-1133">Transmembrane helix</keyword>
<feature type="transmembrane region" description="Helical" evidence="5">
    <location>
        <begin position="112"/>
        <end position="131"/>
    </location>
</feature>